<sequence>MATAGIAASRLKFETLRVQTSTGNNALLGMRRQYEDLLILKEENASSLCPAMSQETIFEAINYKRAMHGKILRDMHKNPVNDANGHPILCQGGWNAPIQVKGMLAAVSALHKARSHSGPVLDNWAEEETNETRQTRIEGCILHRGMQRLMRTGHVSQVQAILNQVADSDANAAKSGYVEKGDSPFNPLELL</sequence>
<protein>
    <submittedName>
        <fullName evidence="1">Uncharacterized protein</fullName>
    </submittedName>
</protein>
<name>A0AAD5SSP0_9FUNG</name>
<accession>A0AAD5SSP0</accession>
<evidence type="ECO:0000313" key="1">
    <source>
        <dbReference type="EMBL" id="KAJ3101002.1"/>
    </source>
</evidence>
<organism evidence="1 2">
    <name type="scientific">Physocladia obscura</name>
    <dbReference type="NCBI Taxonomy" id="109957"/>
    <lineage>
        <taxon>Eukaryota</taxon>
        <taxon>Fungi</taxon>
        <taxon>Fungi incertae sedis</taxon>
        <taxon>Chytridiomycota</taxon>
        <taxon>Chytridiomycota incertae sedis</taxon>
        <taxon>Chytridiomycetes</taxon>
        <taxon>Chytridiales</taxon>
        <taxon>Chytriomycetaceae</taxon>
        <taxon>Physocladia</taxon>
    </lineage>
</organism>
<keyword evidence="2" id="KW-1185">Reference proteome</keyword>
<dbReference type="Proteomes" id="UP001211907">
    <property type="component" value="Unassembled WGS sequence"/>
</dbReference>
<comment type="caution">
    <text evidence="1">The sequence shown here is derived from an EMBL/GenBank/DDBJ whole genome shotgun (WGS) entry which is preliminary data.</text>
</comment>
<reference evidence="1" key="1">
    <citation type="submission" date="2020-05" db="EMBL/GenBank/DDBJ databases">
        <title>Phylogenomic resolution of chytrid fungi.</title>
        <authorList>
            <person name="Stajich J.E."/>
            <person name="Amses K."/>
            <person name="Simmons R."/>
            <person name="Seto K."/>
            <person name="Myers J."/>
            <person name="Bonds A."/>
            <person name="Quandt C.A."/>
            <person name="Barry K."/>
            <person name="Liu P."/>
            <person name="Grigoriev I."/>
            <person name="Longcore J.E."/>
            <person name="James T.Y."/>
        </authorList>
    </citation>
    <scope>NUCLEOTIDE SEQUENCE</scope>
    <source>
        <strain evidence="1">JEL0513</strain>
    </source>
</reference>
<dbReference type="EMBL" id="JADGJH010002249">
    <property type="protein sequence ID" value="KAJ3101002.1"/>
    <property type="molecule type" value="Genomic_DNA"/>
</dbReference>
<dbReference type="AlphaFoldDB" id="A0AAD5SSP0"/>
<evidence type="ECO:0000313" key="2">
    <source>
        <dbReference type="Proteomes" id="UP001211907"/>
    </source>
</evidence>
<gene>
    <name evidence="1" type="ORF">HK100_004616</name>
</gene>
<proteinExistence type="predicted"/>